<accession>A0A6N1NVZ8</accession>
<dbReference type="EMBL" id="KY523104">
    <property type="protein sequence ID" value="QKU35463.1"/>
    <property type="molecule type" value="Genomic_DNA"/>
</dbReference>
<protein>
    <submittedName>
        <fullName evidence="2">Putative orfan</fullName>
    </submittedName>
</protein>
<organism evidence="2">
    <name type="scientific">Tupanvirus soda lake</name>
    <dbReference type="NCBI Taxonomy" id="2126985"/>
    <lineage>
        <taxon>Viruses</taxon>
        <taxon>Varidnaviria</taxon>
        <taxon>Bamfordvirae</taxon>
        <taxon>Nucleocytoviricota</taxon>
        <taxon>Megaviricetes</taxon>
        <taxon>Imitervirales</taxon>
        <taxon>Mimiviridae</taxon>
        <taxon>Megamimivirinae</taxon>
        <taxon>Tupanvirus</taxon>
        <taxon>Tupanvirus salinum</taxon>
    </lineage>
</organism>
<feature type="transmembrane region" description="Helical" evidence="1">
    <location>
        <begin position="32"/>
        <end position="50"/>
    </location>
</feature>
<proteinExistence type="predicted"/>
<evidence type="ECO:0000313" key="2">
    <source>
        <dbReference type="EMBL" id="QKU35463.1"/>
    </source>
</evidence>
<feature type="transmembrane region" description="Helical" evidence="1">
    <location>
        <begin position="62"/>
        <end position="79"/>
    </location>
</feature>
<keyword evidence="1" id="KW-0812">Transmembrane</keyword>
<sequence>MFDCKVIVILIFGIVLMELFQYNQRITKSRKIMYYLLPIALVLIILYETFHEKFMCETNKKILRWMTVILFIVGIYIYLHTRKEYYPHLVYQTSIHVIWAIIIVFFIVYLGDPLIFDKIGIFKLILFTGLMLSLIKF</sequence>
<reference evidence="2" key="2">
    <citation type="journal article" date="2018" name="Nat. Commun.">
        <title>Tailed giant Tupanvirus possesses the most complete translational apparatus of the known virosphere.</title>
        <authorList>
            <person name="Abrahao J."/>
            <person name="Silva L."/>
            <person name="Silva L.S."/>
            <person name="Khalil J.Y.B."/>
            <person name="Rodrigues R."/>
            <person name="Arantes T."/>
            <person name="Assis F."/>
            <person name="Boratto P."/>
            <person name="Andrade M."/>
            <person name="Kroon E.G."/>
            <person name="Ribeiro B."/>
            <person name="Bergier I."/>
            <person name="Seligmann H."/>
            <person name="Ghigo E."/>
            <person name="Colson P."/>
            <person name="Levasseur A."/>
            <person name="Kroemer G."/>
            <person name="Raoult D."/>
            <person name="La Scola B."/>
        </authorList>
    </citation>
    <scope>NUCLEOTIDE SEQUENCE [LARGE SCALE GENOMIC DNA]</scope>
    <source>
        <strain evidence="2">Soda lake</strain>
    </source>
</reference>
<feature type="transmembrane region" description="Helical" evidence="1">
    <location>
        <begin position="91"/>
        <end position="109"/>
    </location>
</feature>
<feature type="transmembrane region" description="Helical" evidence="1">
    <location>
        <begin position="6"/>
        <end position="23"/>
    </location>
</feature>
<evidence type="ECO:0000256" key="1">
    <source>
        <dbReference type="SAM" id="Phobius"/>
    </source>
</evidence>
<keyword evidence="1" id="KW-1133">Transmembrane helix</keyword>
<dbReference type="RefSeq" id="YP_010782127.1">
    <property type="nucleotide sequence ID" value="NC_075039.1"/>
</dbReference>
<keyword evidence="1" id="KW-0472">Membrane</keyword>
<reference evidence="2" key="1">
    <citation type="submission" date="2017-01" db="EMBL/GenBank/DDBJ databases">
        <authorList>
            <person name="Assis F.L."/>
            <person name="Abrahao J.S."/>
            <person name="Silva L."/>
            <person name="Khalil J.B."/>
            <person name="Rodrigues R."/>
            <person name="Silva L.S."/>
            <person name="Arantes T."/>
            <person name="Boratto P."/>
            <person name="Andrade M."/>
            <person name="Kroon E.G."/>
            <person name="Ribeiro B."/>
            <person name="Bergier I."/>
            <person name="Seligmann H."/>
            <person name="Ghigo E."/>
            <person name="Colson P."/>
            <person name="Levasseur A."/>
            <person name="Raoult D."/>
            <person name="Scola B.L."/>
        </authorList>
    </citation>
    <scope>NUCLEOTIDE SEQUENCE</scope>
    <source>
        <strain evidence="2">Soda lake</strain>
    </source>
</reference>
<dbReference type="GeneID" id="80518891"/>
<dbReference type="KEGG" id="vg:80518891"/>
<feature type="transmembrane region" description="Helical" evidence="1">
    <location>
        <begin position="115"/>
        <end position="135"/>
    </location>
</feature>
<name>A0A6N1NVZ8_9VIRU</name>